<feature type="compositionally biased region" description="Polar residues" evidence="1">
    <location>
        <begin position="1307"/>
        <end position="1324"/>
    </location>
</feature>
<reference evidence="3 4" key="1">
    <citation type="submission" date="2018-04" db="EMBL/GenBank/DDBJ databases">
        <title>The genome of golden apple snail Pomacea canaliculata provides insight into stress tolerance and invasive adaptation.</title>
        <authorList>
            <person name="Liu C."/>
            <person name="Liu B."/>
            <person name="Ren Y."/>
            <person name="Zhang Y."/>
            <person name="Wang H."/>
            <person name="Li S."/>
            <person name="Jiang F."/>
            <person name="Yin L."/>
            <person name="Zhang G."/>
            <person name="Qian W."/>
            <person name="Fan W."/>
        </authorList>
    </citation>
    <scope>NUCLEOTIDE SEQUENCE [LARGE SCALE GENOMIC DNA]</scope>
    <source>
        <strain evidence="3">SZHN2017</strain>
        <tissue evidence="3">Muscle</tissue>
    </source>
</reference>
<feature type="compositionally biased region" description="Basic and acidic residues" evidence="1">
    <location>
        <begin position="1035"/>
        <end position="1065"/>
    </location>
</feature>
<dbReference type="Proteomes" id="UP000245119">
    <property type="component" value="Linkage Group LG3"/>
</dbReference>
<sequence length="1632" mass="186806">MDFFSGYNFISSLSGKLHSAVKFDISHKNGLYSAENGDTGESDETTFQKTPAKEWEIDVRPQVSSHKWLQNYGLRKARLHMDQILPSIGFKLSDDFDPAIKRPISSRYGRGLFQQIFGAHGKTFNISCSREKLLQLKKRLSQSLALFRRRLEWLTSESRRIFGVVEEKAVTVVMDIRNMSPEQFDQYRTALERTMREQFVYLTKFNLIRAAEDMQQYSSECIPLSHDTLEDAIQWMWNLDRLAAVSNTACTEAILKAVADNFNEAVYLFTEGSSIDCGRELLLEKVKSTKKKIPIHVVSFNCDSSDTVKFLRNFATLTGAGVREDVVLIFEEMEEARNNLQQVEMLIEQTPEPSRVLSEVKSEKVEKAEKDEQYMTSKEWLTIYGLEALKLGLYDVLAGVAFKHLDGVVEILEKPPQIQTNAVGHEKLINAQYCERFPVVRWKDGRVVHVQVTPEVHRNYEQRMQVALNKIQQRVDWLKHGSRALFGTVVEEEIYILIDTSASMQHHIQFVKERLFVLMQEQIRHKSRFNIIAFNTKVSCWRDRLVDVNERSLQSAWTWIQGLTCWGSTNTYSAVQTALADICTQAIYLLTDGRPDQVKFTAKVNHCAVQMQKKVPIHTISFNCDDTEANQFLYDLAQATEGRYHYFSEKGSSDDQPKAWESQDIALLKDEIQRGIEWMDQLAELRDQCTLLSWHREIDDLKKCSKGHLLPEQGKASAIPAMEPREIFRPNSPLRPASAPLQSSRHIPTPPLRPSSSTGHHPQRSPRRPHSARSLNRSRKLVACHTRTSLFRTMSSSGRFSPSGWLLPETSQLFERQACHQQSLAKKSTHKERQQKVRRNKLAQSKEMSCKEWLKKHGLVAQRLTILDALAPTLIRHRAKYIPILDKHVVARVFDEILPIAHVSGRKSNQVTLVNPNAVNLEEYEERLERALDMYRQYLNKMVWDALPETAKKEFGDEGPVSFDDHRGRLLQILNEEGWPVTEKDIVCLEREIEKGMRFLQQSKDLRQAAADVTSNVKSSPRGRKHSPMNDGSQIEERTDQDTKACDDADDIHGSDDDKSDDGKVVFKPRTPRPSDNPQSLSPGSPIPQEELHGPEPPSRPRKKGLSNKKQQRCGVKLVRKRPRIMVSMMRGTRVIARSDKDGQYYEGTVVKCPSIRTATVELADGEHVVLTRFIIPVSGAVACPPLSVGDCCLVRVIYLDEITECYVPGIVQIPPKSHQDQFYTLLLYNRQRVTTRRNCLVKISRERYELTVHFIEAVQGEHRSRERSLSRSSTDDDSPNSLSSFSKPSSPLSKQESSSCSPAPENRSQSDVGSTSRSRTPISQRQEELVRLQQQLEEQQCKQKKMRQKLKKRAKHLKRKERKMLSLLGQIVEKTKTEDEGRKTPTHESVIEDEQPIITPRLLRLRRSLPALNVAEEVLARFSDDGWYYHGGCLRGGQAPNYISSYAPGHALSVMDTQQAAEIEFFDGQKGLVPRAEIYRMPQDKYNHDVLHIQQRLRDMVGLSVVSRDDKTGQYVPAQIVGVENGGQYFSIRWSDGSHSRQLPLHIFSARTRRRQLITGDHVLAIAVPELVVFLPGQIIRMNQNTYSVRFCDGQISDDVNPVFCYWLSQNYFDEASYFWKISQPDFGLHE</sequence>
<proteinExistence type="predicted"/>
<feature type="region of interest" description="Disordered" evidence="1">
    <location>
        <begin position="728"/>
        <end position="779"/>
    </location>
</feature>
<organism evidence="3 4">
    <name type="scientific">Pomacea canaliculata</name>
    <name type="common">Golden apple snail</name>
    <dbReference type="NCBI Taxonomy" id="400727"/>
    <lineage>
        <taxon>Eukaryota</taxon>
        <taxon>Metazoa</taxon>
        <taxon>Spiralia</taxon>
        <taxon>Lophotrochozoa</taxon>
        <taxon>Mollusca</taxon>
        <taxon>Gastropoda</taxon>
        <taxon>Caenogastropoda</taxon>
        <taxon>Architaenioglossa</taxon>
        <taxon>Ampullarioidea</taxon>
        <taxon>Ampullariidae</taxon>
        <taxon>Pomacea</taxon>
    </lineage>
</organism>
<name>A0A2T7PLJ7_POMCA</name>
<evidence type="ECO:0000313" key="4">
    <source>
        <dbReference type="Proteomes" id="UP000245119"/>
    </source>
</evidence>
<dbReference type="InterPro" id="IPR002035">
    <property type="entry name" value="VWF_A"/>
</dbReference>
<dbReference type="InterPro" id="IPR032770">
    <property type="entry name" value="DUF4537"/>
</dbReference>
<keyword evidence="4" id="KW-1185">Reference proteome</keyword>
<evidence type="ECO:0000259" key="2">
    <source>
        <dbReference type="PROSITE" id="PS50234"/>
    </source>
</evidence>
<feature type="compositionally biased region" description="Polar residues" evidence="1">
    <location>
        <begin position="1074"/>
        <end position="1083"/>
    </location>
</feature>
<dbReference type="Pfam" id="PF13768">
    <property type="entry name" value="VWA_3"/>
    <property type="match status" value="2"/>
</dbReference>
<dbReference type="SMART" id="SM00327">
    <property type="entry name" value="VWA"/>
    <property type="match status" value="2"/>
</dbReference>
<gene>
    <name evidence="3" type="ORF">C0Q70_05576</name>
</gene>
<dbReference type="OrthoDB" id="10021393at2759"/>
<dbReference type="Pfam" id="PF15057">
    <property type="entry name" value="DUF4537"/>
    <property type="match status" value="2"/>
</dbReference>
<dbReference type="EMBL" id="PZQS01000003">
    <property type="protein sequence ID" value="PVD34305.1"/>
    <property type="molecule type" value="Genomic_DNA"/>
</dbReference>
<feature type="compositionally biased region" description="Basic residues" evidence="1">
    <location>
        <begin position="761"/>
        <end position="779"/>
    </location>
</feature>
<feature type="domain" description="VWFA" evidence="2">
    <location>
        <begin position="493"/>
        <end position="672"/>
    </location>
</feature>
<dbReference type="STRING" id="400727.A0A2T7PLJ7"/>
<comment type="caution">
    <text evidence="3">The sequence shown here is derived from an EMBL/GenBank/DDBJ whole genome shotgun (WGS) entry which is preliminary data.</text>
</comment>
<protein>
    <recommendedName>
        <fullName evidence="2">VWFA domain-containing protein</fullName>
    </recommendedName>
</protein>
<dbReference type="Gene3D" id="3.40.50.410">
    <property type="entry name" value="von Willebrand factor, type A domain"/>
    <property type="match status" value="1"/>
</dbReference>
<dbReference type="PROSITE" id="PS50234">
    <property type="entry name" value="VWFA"/>
    <property type="match status" value="1"/>
</dbReference>
<dbReference type="InterPro" id="IPR036465">
    <property type="entry name" value="vWFA_dom_sf"/>
</dbReference>
<feature type="compositionally biased region" description="Basic residues" evidence="1">
    <location>
        <begin position="1100"/>
        <end position="1115"/>
    </location>
</feature>
<evidence type="ECO:0000256" key="1">
    <source>
        <dbReference type="SAM" id="MobiDB-lite"/>
    </source>
</evidence>
<feature type="region of interest" description="Disordered" evidence="1">
    <location>
        <begin position="1264"/>
        <end position="1326"/>
    </location>
</feature>
<feature type="compositionally biased region" description="Low complexity" evidence="1">
    <location>
        <begin position="1280"/>
        <end position="1303"/>
    </location>
</feature>
<accession>A0A2T7PLJ7</accession>
<evidence type="ECO:0000313" key="3">
    <source>
        <dbReference type="EMBL" id="PVD34305.1"/>
    </source>
</evidence>
<feature type="region of interest" description="Disordered" evidence="1">
    <location>
        <begin position="819"/>
        <end position="843"/>
    </location>
</feature>
<dbReference type="CDD" id="cd04508">
    <property type="entry name" value="Tudor_SF"/>
    <property type="match status" value="1"/>
</dbReference>
<feature type="region of interest" description="Disordered" evidence="1">
    <location>
        <begin position="1010"/>
        <end position="1115"/>
    </location>
</feature>
<dbReference type="PANTHER" id="PTHR46785:SF1">
    <property type="entry name" value="VON WILLEBRAND FACTOR A DOMAIN-CONTAINING PROTEIN 3B"/>
    <property type="match status" value="1"/>
</dbReference>
<dbReference type="PANTHER" id="PTHR46785">
    <property type="entry name" value="VON WILLEBRAND FACTOR A DOMAIN-CONTAINING PROTEIN 3B"/>
    <property type="match status" value="1"/>
</dbReference>
<dbReference type="SUPFAM" id="SSF53300">
    <property type="entry name" value="vWA-like"/>
    <property type="match status" value="1"/>
</dbReference>